<evidence type="ECO:0000313" key="2">
    <source>
        <dbReference type="Proteomes" id="UP000786811"/>
    </source>
</evidence>
<dbReference type="PANTHER" id="PTHR31511:SF12">
    <property type="entry name" value="RHO TERMINATION FACTOR N-TERMINAL DOMAIN-CONTAINING PROTEIN"/>
    <property type="match status" value="1"/>
</dbReference>
<evidence type="ECO:0000313" key="1">
    <source>
        <dbReference type="EMBL" id="CAG5090447.1"/>
    </source>
</evidence>
<proteinExistence type="predicted"/>
<keyword evidence="2" id="KW-1185">Reference proteome</keyword>
<protein>
    <submittedName>
        <fullName evidence="1">Uncharacterized protein</fullName>
    </submittedName>
</protein>
<sequence>MFKNSSVLNNVSDATCTRWIQICDDTRNQFNTILTSADASVHERKNLQANVSQLCWYQEKFSQLSGRVTGAALSNNNLIHWLDQENAFENRVQTGCIVNRGHIDIREFLNDAKRVVIMKITDNLQRIGNPKVSTALLLQVFPETNLDQWFDESICGTLLRKIEEFNEKDLGWSLNEINNLVVDIARFAPLQGGLSTFAVFPEDIQNRKAVFNIQNQDKYCFLWCIKAALYPAKKNTNPLRVTSYKHLDLKFNIDDYENTKVDGKNISQSLSLHDNKNPENYQPIFHYTLIKNLSRLVCSQITKSCSNLWLCDRYLCHFEFQKSFEKHKLDCLKCNNVGLKLPNGEKEDDKILSLKDFKHIDKNLENYKKCLMERDTLQCDQHIFQSTKHVVRTVKRSIKALNWADNKRKLIDDSTDTLPWGYKESNKRPRYD</sequence>
<organism evidence="1 2">
    <name type="scientific">Cotesia congregata</name>
    <name type="common">Parasitoid wasp</name>
    <name type="synonym">Apanteles congregatus</name>
    <dbReference type="NCBI Taxonomy" id="51543"/>
    <lineage>
        <taxon>Eukaryota</taxon>
        <taxon>Metazoa</taxon>
        <taxon>Ecdysozoa</taxon>
        <taxon>Arthropoda</taxon>
        <taxon>Hexapoda</taxon>
        <taxon>Insecta</taxon>
        <taxon>Pterygota</taxon>
        <taxon>Neoptera</taxon>
        <taxon>Endopterygota</taxon>
        <taxon>Hymenoptera</taxon>
        <taxon>Apocrita</taxon>
        <taxon>Ichneumonoidea</taxon>
        <taxon>Braconidae</taxon>
        <taxon>Microgastrinae</taxon>
        <taxon>Cotesia</taxon>
    </lineage>
</organism>
<accession>A0A8J2HB65</accession>
<gene>
    <name evidence="1" type="ORF">HICCMSTLAB_LOCUS5634</name>
</gene>
<dbReference type="AlphaFoldDB" id="A0A8J2HB65"/>
<dbReference type="EMBL" id="CAJNRD030001119">
    <property type="protein sequence ID" value="CAG5090447.1"/>
    <property type="molecule type" value="Genomic_DNA"/>
</dbReference>
<name>A0A8J2HB65_COTCN</name>
<comment type="caution">
    <text evidence="1">The sequence shown here is derived from an EMBL/GenBank/DDBJ whole genome shotgun (WGS) entry which is preliminary data.</text>
</comment>
<reference evidence="1" key="1">
    <citation type="submission" date="2021-04" db="EMBL/GenBank/DDBJ databases">
        <authorList>
            <person name="Chebbi M.A.C M."/>
        </authorList>
    </citation>
    <scope>NUCLEOTIDE SEQUENCE</scope>
</reference>
<dbReference type="Proteomes" id="UP000786811">
    <property type="component" value="Unassembled WGS sequence"/>
</dbReference>
<dbReference type="PANTHER" id="PTHR31511">
    <property type="entry name" value="PROTEIN CBG23764"/>
    <property type="match status" value="1"/>
</dbReference>
<dbReference type="OrthoDB" id="7694315at2759"/>